<dbReference type="InterPro" id="IPR029787">
    <property type="entry name" value="Nucleotide_cyclase"/>
</dbReference>
<dbReference type="SMART" id="SM00448">
    <property type="entry name" value="REC"/>
    <property type="match status" value="1"/>
</dbReference>
<dbReference type="Gene3D" id="3.30.70.270">
    <property type="match status" value="1"/>
</dbReference>
<dbReference type="InterPro" id="IPR001633">
    <property type="entry name" value="EAL_dom"/>
</dbReference>
<dbReference type="PANTHER" id="PTHR44757">
    <property type="entry name" value="DIGUANYLATE CYCLASE DGCP"/>
    <property type="match status" value="1"/>
</dbReference>
<evidence type="ECO:0000313" key="5">
    <source>
        <dbReference type="EMBL" id="VAW63820.1"/>
    </source>
</evidence>
<dbReference type="Gene3D" id="3.40.50.2300">
    <property type="match status" value="1"/>
</dbReference>
<name>A0A3B0XGU9_9ZZZZ</name>
<dbReference type="InterPro" id="IPR035919">
    <property type="entry name" value="EAL_sf"/>
</dbReference>
<dbReference type="InterPro" id="IPR001789">
    <property type="entry name" value="Sig_transdc_resp-reg_receiver"/>
</dbReference>
<dbReference type="SUPFAM" id="SSF52172">
    <property type="entry name" value="CheY-like"/>
    <property type="match status" value="2"/>
</dbReference>
<dbReference type="PANTHER" id="PTHR44757:SF2">
    <property type="entry name" value="BIOFILM ARCHITECTURE MAINTENANCE PROTEIN MBAA"/>
    <property type="match status" value="1"/>
</dbReference>
<sequence length="846" mass="95595">MAVESVVQRVLLVEESATLRYILVKAMQKQGYELMALGTFNAAFETLKNPGNAFQAVVIGWPNYKRHKDVDRLTEFLENKDHKDVPVLVISHDADIDVLNWMSRRRFTALVPWESYQESIAAMQKLLGPEMSNSHLPAVRTLENPVRILFVDDSVSIRHYYQRLLNRNGYITETACSVQEAFDMAISGEFDLAIIDYFMPEENGYVLCQMLRDDERTSRIRASVITGTYLDEVIKDCLQAGAVECMFKNEAEELFLSRIASMSRFIEVQNHIEAERERLASILESVGEGVYGVDNDGLVTFVNPAALAIVGKYDASDVTGIKARDAFHYSVSDDASNHDRLYKAYGRSIELRSWETVFKHQSGKPVPVECTVYPLNISGRQEGSVIAFRDISERKMLEEKMHWQATHDHLTRLCNRRYFEDQLESEVSRVQSGEGMSALVYLDLDRFKYVNDTAGHDAGDKLLIEIARLLAQKIRSNDVLARLGGDEFAIILKGVDVNSAIILTETYRLTLEKCNFSYRGENHKVHGSFGLALMDIPGMTSGDVLANADIACHIAKRSGRNQSHLYEQSSDEKNVMGSELGWSQRLRDAMDKDKFVLHFQPILNLDSVNINELPLEDGEIWDQYVSDKSNNLHYEILLRMNGENGELFYPDSFIPTAERFNLMCDVDLWVVNKALLTLSNTQKQRKNVSFSINLSGHTLNAEDSLQKIKLLIKKYDADPRSIIFEVTETCAIANYESASHFIDEMKWLGCQFSLDDFGSGFCSFSQLKGLPADFVKIDGQFVKDMARGTIDRAIVTAMNDVAHSLGCSTVAEYVESSEIMRLLKVCGVNHVQGNYVSVPRDVLINL</sequence>
<dbReference type="FunFam" id="3.30.70.270:FF:000001">
    <property type="entry name" value="Diguanylate cyclase domain protein"/>
    <property type="match status" value="1"/>
</dbReference>
<dbReference type="PROSITE" id="PS50883">
    <property type="entry name" value="EAL"/>
    <property type="match status" value="1"/>
</dbReference>
<dbReference type="SUPFAM" id="SSF55073">
    <property type="entry name" value="Nucleotide cyclase"/>
    <property type="match status" value="1"/>
</dbReference>
<dbReference type="CDD" id="cd00130">
    <property type="entry name" value="PAS"/>
    <property type="match status" value="1"/>
</dbReference>
<reference evidence="5" key="1">
    <citation type="submission" date="2018-06" db="EMBL/GenBank/DDBJ databases">
        <authorList>
            <person name="Zhirakovskaya E."/>
        </authorList>
    </citation>
    <scope>NUCLEOTIDE SEQUENCE</scope>
</reference>
<dbReference type="Pfam" id="PF13426">
    <property type="entry name" value="PAS_9"/>
    <property type="match status" value="1"/>
</dbReference>
<protein>
    <submittedName>
        <fullName evidence="5">Diguanylate cyclase/phosphodiesterase (GGDEF &amp; EAL domains) with PAS/PAC sensor(S)</fullName>
    </submittedName>
</protein>
<dbReference type="CDD" id="cd00156">
    <property type="entry name" value="REC"/>
    <property type="match status" value="1"/>
</dbReference>
<feature type="domain" description="Response regulatory" evidence="1">
    <location>
        <begin position="147"/>
        <end position="263"/>
    </location>
</feature>
<gene>
    <name evidence="5" type="ORF">MNBD_GAMMA09-1115</name>
</gene>
<dbReference type="Pfam" id="PF00072">
    <property type="entry name" value="Response_reg"/>
    <property type="match status" value="1"/>
</dbReference>
<dbReference type="SMART" id="SM00091">
    <property type="entry name" value="PAS"/>
    <property type="match status" value="1"/>
</dbReference>
<dbReference type="GO" id="GO:0000160">
    <property type="term" value="P:phosphorelay signal transduction system"/>
    <property type="evidence" value="ECO:0007669"/>
    <property type="project" value="InterPro"/>
</dbReference>
<dbReference type="NCBIfam" id="TIGR00254">
    <property type="entry name" value="GGDEF"/>
    <property type="match status" value="1"/>
</dbReference>
<dbReference type="Gene3D" id="3.30.450.20">
    <property type="entry name" value="PAS domain"/>
    <property type="match status" value="1"/>
</dbReference>
<dbReference type="InterPro" id="IPR000160">
    <property type="entry name" value="GGDEF_dom"/>
</dbReference>
<dbReference type="InterPro" id="IPR000014">
    <property type="entry name" value="PAS"/>
</dbReference>
<organism evidence="5">
    <name type="scientific">hydrothermal vent metagenome</name>
    <dbReference type="NCBI Taxonomy" id="652676"/>
    <lineage>
        <taxon>unclassified sequences</taxon>
        <taxon>metagenomes</taxon>
        <taxon>ecological metagenomes</taxon>
    </lineage>
</organism>
<dbReference type="Pfam" id="PF00990">
    <property type="entry name" value="GGDEF"/>
    <property type="match status" value="1"/>
</dbReference>
<dbReference type="InterPro" id="IPR011006">
    <property type="entry name" value="CheY-like_superfamily"/>
</dbReference>
<dbReference type="SUPFAM" id="SSF141868">
    <property type="entry name" value="EAL domain-like"/>
    <property type="match status" value="1"/>
</dbReference>
<dbReference type="EMBL" id="UOFI01000050">
    <property type="protein sequence ID" value="VAW63820.1"/>
    <property type="molecule type" value="Genomic_DNA"/>
</dbReference>
<dbReference type="InterPro" id="IPR052155">
    <property type="entry name" value="Biofilm_reg_signaling"/>
</dbReference>
<dbReference type="InterPro" id="IPR043128">
    <property type="entry name" value="Rev_trsase/Diguanyl_cyclase"/>
</dbReference>
<evidence type="ECO:0000259" key="4">
    <source>
        <dbReference type="PROSITE" id="PS50887"/>
    </source>
</evidence>
<dbReference type="CDD" id="cd01949">
    <property type="entry name" value="GGDEF"/>
    <property type="match status" value="1"/>
</dbReference>
<evidence type="ECO:0000259" key="1">
    <source>
        <dbReference type="PROSITE" id="PS50110"/>
    </source>
</evidence>
<dbReference type="AlphaFoldDB" id="A0A3B0XGU9"/>
<dbReference type="InterPro" id="IPR035965">
    <property type="entry name" value="PAS-like_dom_sf"/>
</dbReference>
<dbReference type="PROSITE" id="PS50110">
    <property type="entry name" value="RESPONSE_REGULATORY"/>
    <property type="match status" value="1"/>
</dbReference>
<dbReference type="Gene3D" id="3.20.20.450">
    <property type="entry name" value="EAL domain"/>
    <property type="match status" value="1"/>
</dbReference>
<dbReference type="PROSITE" id="PS50112">
    <property type="entry name" value="PAS"/>
    <property type="match status" value="1"/>
</dbReference>
<feature type="domain" description="GGDEF" evidence="4">
    <location>
        <begin position="435"/>
        <end position="568"/>
    </location>
</feature>
<dbReference type="NCBIfam" id="TIGR00229">
    <property type="entry name" value="sensory_box"/>
    <property type="match status" value="1"/>
</dbReference>
<evidence type="ECO:0000259" key="3">
    <source>
        <dbReference type="PROSITE" id="PS50883"/>
    </source>
</evidence>
<dbReference type="SUPFAM" id="SSF55785">
    <property type="entry name" value="PYP-like sensor domain (PAS domain)"/>
    <property type="match status" value="1"/>
</dbReference>
<feature type="domain" description="PAS" evidence="2">
    <location>
        <begin position="275"/>
        <end position="311"/>
    </location>
</feature>
<dbReference type="SMART" id="SM00052">
    <property type="entry name" value="EAL"/>
    <property type="match status" value="1"/>
</dbReference>
<dbReference type="Pfam" id="PF00563">
    <property type="entry name" value="EAL"/>
    <property type="match status" value="1"/>
</dbReference>
<dbReference type="SMART" id="SM00267">
    <property type="entry name" value="GGDEF"/>
    <property type="match status" value="1"/>
</dbReference>
<dbReference type="CDD" id="cd01948">
    <property type="entry name" value="EAL"/>
    <property type="match status" value="1"/>
</dbReference>
<accession>A0A3B0XGU9</accession>
<proteinExistence type="predicted"/>
<dbReference type="PROSITE" id="PS50887">
    <property type="entry name" value="GGDEF"/>
    <property type="match status" value="1"/>
</dbReference>
<evidence type="ECO:0000259" key="2">
    <source>
        <dbReference type="PROSITE" id="PS50112"/>
    </source>
</evidence>
<feature type="domain" description="EAL" evidence="3">
    <location>
        <begin position="579"/>
        <end position="846"/>
    </location>
</feature>